<evidence type="ECO:0000256" key="4">
    <source>
        <dbReference type="ARBA" id="ARBA00022825"/>
    </source>
</evidence>
<dbReference type="PANTHER" id="PTHR20842">
    <property type="entry name" value="PROTEASE S51 ALPHA-ASPARTYL DIPEPTIDASE"/>
    <property type="match status" value="1"/>
</dbReference>
<dbReference type="InterPro" id="IPR029062">
    <property type="entry name" value="Class_I_gatase-like"/>
</dbReference>
<dbReference type="CDD" id="cd03146">
    <property type="entry name" value="GAT1_Peptidase_E"/>
    <property type="match status" value="1"/>
</dbReference>
<dbReference type="GO" id="GO:0008236">
    <property type="term" value="F:serine-type peptidase activity"/>
    <property type="evidence" value="ECO:0007669"/>
    <property type="project" value="UniProtKB-KW"/>
</dbReference>
<evidence type="ECO:0000256" key="1">
    <source>
        <dbReference type="ARBA" id="ARBA00006534"/>
    </source>
</evidence>
<organism evidence="5 6">
    <name type="scientific">Caldilinea aerophila (strain DSM 14535 / JCM 11387 / NBRC 104270 / STL-6-O1)</name>
    <dbReference type="NCBI Taxonomy" id="926550"/>
    <lineage>
        <taxon>Bacteria</taxon>
        <taxon>Bacillati</taxon>
        <taxon>Chloroflexota</taxon>
        <taxon>Caldilineae</taxon>
        <taxon>Caldilineales</taxon>
        <taxon>Caldilineaceae</taxon>
        <taxon>Caldilinea</taxon>
    </lineage>
</organism>
<gene>
    <name evidence="5" type="ordered locus">CLDAP_16650</name>
</gene>
<dbReference type="Gene3D" id="3.40.50.880">
    <property type="match status" value="1"/>
</dbReference>
<accession>I0I367</accession>
<evidence type="ECO:0000313" key="6">
    <source>
        <dbReference type="Proteomes" id="UP000007880"/>
    </source>
</evidence>
<name>I0I367_CALAS</name>
<evidence type="ECO:0000256" key="2">
    <source>
        <dbReference type="ARBA" id="ARBA00022670"/>
    </source>
</evidence>
<reference evidence="5 6" key="1">
    <citation type="submission" date="2012-02" db="EMBL/GenBank/DDBJ databases">
        <title>Complete genome sequence of Caldilinea aerophila DSM 14535 (= NBRC 102666).</title>
        <authorList>
            <person name="Oguchi A."/>
            <person name="Hosoyama A."/>
            <person name="Sekine M."/>
            <person name="Fukai R."/>
            <person name="Kato Y."/>
            <person name="Nakamura S."/>
            <person name="Hanada S."/>
            <person name="Yamazaki S."/>
            <person name="Fujita N."/>
        </authorList>
    </citation>
    <scope>NUCLEOTIDE SEQUENCE [LARGE SCALE GENOMIC DNA]</scope>
    <source>
        <strain evidence="6">DSM 14535 / JCM 11387 / NBRC 104270 / STL-6-O1</strain>
    </source>
</reference>
<sequence length="231" mass="25131">MGGGGFSMEPENPALDEYVIRQCGKTTPKVCFLAQASGESLEYTLNFYRAFSQLGCRPTHLSLFAAPPEDARGILLAQDVIYVGGGNTKSMLALWEAWGVPAILREAYDRGIVLAGISAGAICWFEQGVTDSIAPQPDVLTCLGFLPGSFCPHYDGEAMRRPAFHRLLAEGRIQPGYAADDGAAFHFIDGVLHQVVASRPAARGWRLWKDERGDVHEEEMQTALLNQVTTA</sequence>
<proteinExistence type="inferred from homology"/>
<dbReference type="AlphaFoldDB" id="I0I367"/>
<evidence type="ECO:0000313" key="5">
    <source>
        <dbReference type="EMBL" id="BAL99704.1"/>
    </source>
</evidence>
<keyword evidence="6" id="KW-1185">Reference proteome</keyword>
<dbReference type="Pfam" id="PF03575">
    <property type="entry name" value="Peptidase_S51"/>
    <property type="match status" value="1"/>
</dbReference>
<protein>
    <submittedName>
        <fullName evidence="5">Peptidase S51 family protein</fullName>
    </submittedName>
</protein>
<dbReference type="KEGG" id="cap:CLDAP_16650"/>
<dbReference type="GO" id="GO:0006508">
    <property type="term" value="P:proteolysis"/>
    <property type="evidence" value="ECO:0007669"/>
    <property type="project" value="UniProtKB-KW"/>
</dbReference>
<keyword evidence="3" id="KW-0378">Hydrolase</keyword>
<dbReference type="SUPFAM" id="SSF52317">
    <property type="entry name" value="Class I glutamine amidotransferase-like"/>
    <property type="match status" value="1"/>
</dbReference>
<comment type="similarity">
    <text evidence="1">Belongs to the peptidase S51 family.</text>
</comment>
<dbReference type="HOGENOM" id="CLU_067063_0_0_0"/>
<keyword evidence="4" id="KW-0720">Serine protease</keyword>
<dbReference type="eggNOG" id="COG3340">
    <property type="taxonomic scope" value="Bacteria"/>
</dbReference>
<keyword evidence="2" id="KW-0645">Protease</keyword>
<dbReference type="PANTHER" id="PTHR20842:SF0">
    <property type="entry name" value="ALPHA-ASPARTYL DIPEPTIDASE"/>
    <property type="match status" value="1"/>
</dbReference>
<dbReference type="Proteomes" id="UP000007880">
    <property type="component" value="Chromosome"/>
</dbReference>
<evidence type="ECO:0000256" key="3">
    <source>
        <dbReference type="ARBA" id="ARBA00022801"/>
    </source>
</evidence>
<dbReference type="InterPro" id="IPR005320">
    <property type="entry name" value="Peptidase_S51"/>
</dbReference>
<dbReference type="EMBL" id="AP012337">
    <property type="protein sequence ID" value="BAL99704.1"/>
    <property type="molecule type" value="Genomic_DNA"/>
</dbReference>
<dbReference type="PATRIC" id="fig|926550.5.peg.1862"/>